<proteinExistence type="predicted"/>
<feature type="region of interest" description="Disordered" evidence="1">
    <location>
        <begin position="1"/>
        <end position="36"/>
    </location>
</feature>
<feature type="region of interest" description="Disordered" evidence="1">
    <location>
        <begin position="55"/>
        <end position="118"/>
    </location>
</feature>
<dbReference type="EMBL" id="AEYP01028455">
    <property type="status" value="NOT_ANNOTATED_CDS"/>
    <property type="molecule type" value="Genomic_DNA"/>
</dbReference>
<dbReference type="AlphaFoldDB" id="M3YI78"/>
<name>M3YI78_MUSPF</name>
<reference evidence="2" key="1">
    <citation type="submission" date="2024-06" db="UniProtKB">
        <authorList>
            <consortium name="Ensembl"/>
        </authorList>
    </citation>
    <scope>IDENTIFICATION</scope>
</reference>
<sequence length="118" mass="12186">GFIGDAILTSREGTGISQQTGRILGTPPAKQTAKLEKVQRNRGYPCGYPLAARLARESAPSRARGGSGPDTPRLVAGTNRSRAPPSGGWENRDVTHLGRGLGASDPAQVGGPQSARKG</sequence>
<evidence type="ECO:0000313" key="2">
    <source>
        <dbReference type="Ensembl" id="ENSMPUP00000011035.1"/>
    </source>
</evidence>
<evidence type="ECO:0000256" key="1">
    <source>
        <dbReference type="SAM" id="MobiDB-lite"/>
    </source>
</evidence>
<protein>
    <submittedName>
        <fullName evidence="2">Uncharacterized protein</fullName>
    </submittedName>
</protein>
<dbReference type="HOGENOM" id="CLU_2078429_0_0_1"/>
<accession>M3YI78</accession>
<feature type="compositionally biased region" description="Polar residues" evidence="1">
    <location>
        <begin position="11"/>
        <end position="21"/>
    </location>
</feature>
<dbReference type="InParanoid" id="M3YI78"/>
<dbReference type="Ensembl" id="ENSMPUT00000011219.1">
    <property type="protein sequence ID" value="ENSMPUP00000011035.1"/>
    <property type="gene ID" value="ENSMPUG00000011125.1"/>
</dbReference>
<organism evidence="2">
    <name type="scientific">Mustela putorius furo</name>
    <name type="common">European domestic ferret</name>
    <name type="synonym">Mustela furo</name>
    <dbReference type="NCBI Taxonomy" id="9669"/>
    <lineage>
        <taxon>Eukaryota</taxon>
        <taxon>Metazoa</taxon>
        <taxon>Chordata</taxon>
        <taxon>Craniata</taxon>
        <taxon>Vertebrata</taxon>
        <taxon>Euteleostomi</taxon>
        <taxon>Mammalia</taxon>
        <taxon>Eutheria</taxon>
        <taxon>Laurasiatheria</taxon>
        <taxon>Carnivora</taxon>
        <taxon>Caniformia</taxon>
        <taxon>Musteloidea</taxon>
        <taxon>Mustelidae</taxon>
        <taxon>Mustelinae</taxon>
        <taxon>Mustela</taxon>
    </lineage>
</organism>